<dbReference type="SMART" id="SM00360">
    <property type="entry name" value="RRM"/>
    <property type="match status" value="1"/>
</dbReference>
<dbReference type="Gene3D" id="3.30.70.330">
    <property type="match status" value="1"/>
</dbReference>
<evidence type="ECO:0000256" key="8">
    <source>
        <dbReference type="PROSITE-ProRule" id="PRU00176"/>
    </source>
</evidence>
<dbReference type="CDD" id="cd12412">
    <property type="entry name" value="RRM_DAZL_BOULE"/>
    <property type="match status" value="1"/>
</dbReference>
<dbReference type="GO" id="GO:0008494">
    <property type="term" value="F:translation activator activity"/>
    <property type="evidence" value="ECO:0007669"/>
    <property type="project" value="TreeGrafter"/>
</dbReference>
<dbReference type="GO" id="GO:0051321">
    <property type="term" value="P:meiotic cell cycle"/>
    <property type="evidence" value="ECO:0007669"/>
    <property type="project" value="UniProtKB-ARBA"/>
</dbReference>
<gene>
    <name evidence="11" type="ORF">OSB1V03_LOCUS11346</name>
</gene>
<evidence type="ECO:0000313" key="12">
    <source>
        <dbReference type="Proteomes" id="UP000759131"/>
    </source>
</evidence>
<proteinExistence type="predicted"/>
<keyword evidence="3" id="KW-0963">Cytoplasm</keyword>
<keyword evidence="2" id="KW-0217">Developmental protein</keyword>
<keyword evidence="5" id="KW-0810">Translation regulation</keyword>
<evidence type="ECO:0000256" key="9">
    <source>
        <dbReference type="SAM" id="MobiDB-lite"/>
    </source>
</evidence>
<dbReference type="EMBL" id="OC863347">
    <property type="protein sequence ID" value="CAD7630935.1"/>
    <property type="molecule type" value="Genomic_DNA"/>
</dbReference>
<dbReference type="GO" id="GO:0007283">
    <property type="term" value="P:spermatogenesis"/>
    <property type="evidence" value="ECO:0007669"/>
    <property type="project" value="UniProtKB-KW"/>
</dbReference>
<evidence type="ECO:0000313" key="11">
    <source>
        <dbReference type="EMBL" id="CAD7630935.1"/>
    </source>
</evidence>
<evidence type="ECO:0000256" key="4">
    <source>
        <dbReference type="ARBA" id="ARBA00022782"/>
    </source>
</evidence>
<keyword evidence="4" id="KW-0221">Differentiation</keyword>
<protein>
    <recommendedName>
        <fullName evidence="10">RRM domain-containing protein</fullName>
    </recommendedName>
</protein>
<keyword evidence="12" id="KW-1185">Reference proteome</keyword>
<dbReference type="SMART" id="SM00361">
    <property type="entry name" value="RRM_1"/>
    <property type="match status" value="1"/>
</dbReference>
<evidence type="ECO:0000256" key="2">
    <source>
        <dbReference type="ARBA" id="ARBA00022473"/>
    </source>
</evidence>
<dbReference type="OrthoDB" id="762982at2759"/>
<dbReference type="GO" id="GO:0003730">
    <property type="term" value="F:mRNA 3'-UTR binding"/>
    <property type="evidence" value="ECO:0007669"/>
    <property type="project" value="TreeGrafter"/>
</dbReference>
<dbReference type="InterPro" id="IPR034988">
    <property type="entry name" value="DAZ_BOULE_RRM"/>
</dbReference>
<evidence type="ECO:0000256" key="3">
    <source>
        <dbReference type="ARBA" id="ARBA00022490"/>
    </source>
</evidence>
<dbReference type="EMBL" id="CAJPIZ010008772">
    <property type="protein sequence ID" value="CAG2111365.1"/>
    <property type="molecule type" value="Genomic_DNA"/>
</dbReference>
<dbReference type="GO" id="GO:0045948">
    <property type="term" value="P:positive regulation of translational initiation"/>
    <property type="evidence" value="ECO:0007669"/>
    <property type="project" value="TreeGrafter"/>
</dbReference>
<dbReference type="InterPro" id="IPR035979">
    <property type="entry name" value="RBD_domain_sf"/>
</dbReference>
<evidence type="ECO:0000259" key="10">
    <source>
        <dbReference type="PROSITE" id="PS50102"/>
    </source>
</evidence>
<dbReference type="GO" id="GO:0070935">
    <property type="term" value="P:3'-UTR-mediated mRNA stabilization"/>
    <property type="evidence" value="ECO:0007669"/>
    <property type="project" value="TreeGrafter"/>
</dbReference>
<feature type="domain" description="RRM" evidence="10">
    <location>
        <begin position="56"/>
        <end position="133"/>
    </location>
</feature>
<dbReference type="Pfam" id="PF00076">
    <property type="entry name" value="RRM_1"/>
    <property type="match status" value="1"/>
</dbReference>
<evidence type="ECO:0000256" key="6">
    <source>
        <dbReference type="ARBA" id="ARBA00022871"/>
    </source>
</evidence>
<dbReference type="AlphaFoldDB" id="A0A7R9KWX8"/>
<dbReference type="Proteomes" id="UP000759131">
    <property type="component" value="Unassembled WGS sequence"/>
</dbReference>
<evidence type="ECO:0000256" key="5">
    <source>
        <dbReference type="ARBA" id="ARBA00022845"/>
    </source>
</evidence>
<dbReference type="PANTHER" id="PTHR11176">
    <property type="entry name" value="BOULE-RELATED"/>
    <property type="match status" value="1"/>
</dbReference>
<keyword evidence="6" id="KW-0744">Spermatogenesis</keyword>
<sequence>MTDTNNDMSNSSSPPTTTSSSPMNDSTHTSNDTSNKTMDGNRNSLNAPKYGTPVPNRVFVGGIPTDAKEFEVKNLFSQFGNVVSVKIITDRAGIPRGYGFVTYETEDDAKRVLKESDNLLIKNRKLNISVAIKKQQHFNDYRSAHNTVIYNPIMNTTSNTVYPDFGIYSSEGIPLYNLGVSPHLIANGAVTSAQN</sequence>
<evidence type="ECO:0000256" key="7">
    <source>
        <dbReference type="ARBA" id="ARBA00022884"/>
    </source>
</evidence>
<name>A0A7R9KWX8_9ACAR</name>
<feature type="compositionally biased region" description="Polar residues" evidence="9">
    <location>
        <begin position="28"/>
        <end position="46"/>
    </location>
</feature>
<accession>A0A7R9KWX8</accession>
<reference evidence="11" key="1">
    <citation type="submission" date="2020-11" db="EMBL/GenBank/DDBJ databases">
        <authorList>
            <person name="Tran Van P."/>
        </authorList>
    </citation>
    <scope>NUCLEOTIDE SEQUENCE</scope>
</reference>
<feature type="region of interest" description="Disordered" evidence="9">
    <location>
        <begin position="1"/>
        <end position="52"/>
    </location>
</feature>
<dbReference type="GO" id="GO:0030154">
    <property type="term" value="P:cell differentiation"/>
    <property type="evidence" value="ECO:0007669"/>
    <property type="project" value="UniProtKB-KW"/>
</dbReference>
<keyword evidence="7 8" id="KW-0694">RNA-binding</keyword>
<dbReference type="FunFam" id="3.30.70.330:FF:000167">
    <property type="entry name" value="protein boule-like isoform X1"/>
    <property type="match status" value="1"/>
</dbReference>
<dbReference type="GO" id="GO:0005737">
    <property type="term" value="C:cytoplasm"/>
    <property type="evidence" value="ECO:0007669"/>
    <property type="project" value="UniProtKB-SubCell"/>
</dbReference>
<dbReference type="PROSITE" id="PS50102">
    <property type="entry name" value="RRM"/>
    <property type="match status" value="1"/>
</dbReference>
<organism evidence="11">
    <name type="scientific">Medioppia subpectinata</name>
    <dbReference type="NCBI Taxonomy" id="1979941"/>
    <lineage>
        <taxon>Eukaryota</taxon>
        <taxon>Metazoa</taxon>
        <taxon>Ecdysozoa</taxon>
        <taxon>Arthropoda</taxon>
        <taxon>Chelicerata</taxon>
        <taxon>Arachnida</taxon>
        <taxon>Acari</taxon>
        <taxon>Acariformes</taxon>
        <taxon>Sarcoptiformes</taxon>
        <taxon>Oribatida</taxon>
        <taxon>Brachypylina</taxon>
        <taxon>Oppioidea</taxon>
        <taxon>Oppiidae</taxon>
        <taxon>Medioppia</taxon>
    </lineage>
</organism>
<dbReference type="PANTHER" id="PTHR11176:SF57">
    <property type="entry name" value="PROTEIN BOULE"/>
    <property type="match status" value="1"/>
</dbReference>
<feature type="non-terminal residue" evidence="11">
    <location>
        <position position="1"/>
    </location>
</feature>
<evidence type="ECO:0000256" key="1">
    <source>
        <dbReference type="ARBA" id="ARBA00004496"/>
    </source>
</evidence>
<feature type="compositionally biased region" description="Low complexity" evidence="9">
    <location>
        <begin position="1"/>
        <end position="27"/>
    </location>
</feature>
<dbReference type="InterPro" id="IPR012677">
    <property type="entry name" value="Nucleotide-bd_a/b_plait_sf"/>
</dbReference>
<dbReference type="SUPFAM" id="SSF54928">
    <property type="entry name" value="RNA-binding domain, RBD"/>
    <property type="match status" value="1"/>
</dbReference>
<dbReference type="InterPro" id="IPR003954">
    <property type="entry name" value="RRM_euk-type"/>
</dbReference>
<comment type="subcellular location">
    <subcellularLocation>
        <location evidence="1">Cytoplasm</location>
    </subcellularLocation>
</comment>
<dbReference type="InterPro" id="IPR000504">
    <property type="entry name" value="RRM_dom"/>
</dbReference>